<name>A0AAV1I1Z1_9CHLO</name>
<dbReference type="SMART" id="SM00209">
    <property type="entry name" value="TSP1"/>
    <property type="match status" value="3"/>
</dbReference>
<dbReference type="PROSITE" id="PS50026">
    <property type="entry name" value="EGF_3"/>
    <property type="match status" value="1"/>
</dbReference>
<keyword evidence="1" id="KW-1015">Disulfide bond</keyword>
<evidence type="ECO:0000256" key="4">
    <source>
        <dbReference type="SAM" id="SignalP"/>
    </source>
</evidence>
<accession>A0AAV1I1Z1</accession>
<feature type="compositionally biased region" description="Polar residues" evidence="2">
    <location>
        <begin position="1090"/>
        <end position="1114"/>
    </location>
</feature>
<evidence type="ECO:0000256" key="1">
    <source>
        <dbReference type="PROSITE-ProRule" id="PRU00076"/>
    </source>
</evidence>
<dbReference type="PROSITE" id="PS01186">
    <property type="entry name" value="EGF_2"/>
    <property type="match status" value="1"/>
</dbReference>
<dbReference type="EMBL" id="CAUYUE010000004">
    <property type="protein sequence ID" value="CAK0763899.1"/>
    <property type="molecule type" value="Genomic_DNA"/>
</dbReference>
<feature type="compositionally biased region" description="Low complexity" evidence="2">
    <location>
        <begin position="1061"/>
        <end position="1079"/>
    </location>
</feature>
<keyword evidence="7" id="KW-1185">Reference proteome</keyword>
<evidence type="ECO:0000256" key="2">
    <source>
        <dbReference type="SAM" id="MobiDB-lite"/>
    </source>
</evidence>
<evidence type="ECO:0000313" key="6">
    <source>
        <dbReference type="EMBL" id="CAK0763899.1"/>
    </source>
</evidence>
<keyword evidence="3" id="KW-0472">Membrane</keyword>
<dbReference type="SUPFAM" id="SSF82895">
    <property type="entry name" value="TSP-1 type 1 repeat"/>
    <property type="match status" value="2"/>
</dbReference>
<dbReference type="PROSITE" id="PS00022">
    <property type="entry name" value="EGF_1"/>
    <property type="match status" value="1"/>
</dbReference>
<gene>
    <name evidence="6" type="ORF">CVIRNUC_003104</name>
</gene>
<dbReference type="AlphaFoldDB" id="A0AAV1I1Z1"/>
<keyword evidence="3" id="KW-0812">Transmembrane</keyword>
<protein>
    <recommendedName>
        <fullName evidence="5">EGF-like domain-containing protein</fullName>
    </recommendedName>
</protein>
<reference evidence="6 7" key="1">
    <citation type="submission" date="2023-10" db="EMBL/GenBank/DDBJ databases">
        <authorList>
            <person name="Maclean D."/>
            <person name="Macfadyen A."/>
        </authorList>
    </citation>
    <scope>NUCLEOTIDE SEQUENCE [LARGE SCALE GENOMIC DNA]</scope>
</reference>
<feature type="compositionally biased region" description="Basic and acidic residues" evidence="2">
    <location>
        <begin position="1205"/>
        <end position="1218"/>
    </location>
</feature>
<comment type="caution">
    <text evidence="1">Lacks conserved residue(s) required for the propagation of feature annotation.</text>
</comment>
<feature type="signal peptide" evidence="4">
    <location>
        <begin position="1"/>
        <end position="25"/>
    </location>
</feature>
<keyword evidence="4" id="KW-0732">Signal</keyword>
<sequence length="1218" mass="123702">MMQREIKRFMPLLLLQSAITWLAVAGQSSASYTPIGSELTHRTGLAGTLPHDVPHRILLQAACSSPIRKCSVGGTAITVQPAVYDAVRKAQNCSTSFGGALCSGYLLDESLHAAILAGACELTCDISQPQGCAEPPALQPFVPFAAPAPAPGPVCPPEPEPGCERWEYVCAGPVQYRITEREHQILQSAATCAADLDPNYCFAGRSIVEVGAYKAVKNATCSKQCLEGGLLQTCPAQAPVPAPSPAYAQALAALQAGAPAPGASSGGALYGLSSALQAGSPPRYPPEAGLQAISSHADGGYGNYGIRGGYGQRLPKPQPPPSGLAAQSLSETQVLGPDRYSLQLGPKGECSAPCGGGKRQRSMTCMDSAVGLPVVMTQCSTQNATLLSQLTEPCNTQKCSGCFWSTSEWGACSALCGNGTAMRTVQCLNNGLPASPDLPECSKGCQPALKPQVVQSCVVGACISYLWQTGSWSACANGQSTRTVHCMDSHGTNTTNEFCIKGLGPAPPTLQPCGSQGCVRDSDCMAGGVCNATTSACACAAGFAGPRCAISLGPCNTTGAQSPISSAAAQGQLCCGTGVVDRRGSCCGSGVVSEQGECCVGTNATLDRSGACCAGAVDACGVCNGGGQAMDFTGACCVGALDAGGLCCPLPSVVDEFGVCGGKSNSGISVLNLKLATNGTSGSLARGSAYFVSMQHALAKDLSARLGVNASRVQLRSVHPAALPSTRHLLADSQDGGAYPVIAAAFNLGASLIQPIIVPMQTAQGTSKRILLAEGPTAAHQPSTVMATVWIRPPYKSGTYASLASHLSAANASAEASPVRVQGITSLNKMGIKGNGNCEIGELPAADNAGAPADCPLTFQKVPTGSDGKACSGHGAAIYAQGVCQCYTGYVGDACGACGDGYALAGSLCQRTMESFQVQAALAGKPTELPPAPAPGPATSLGPKNSAASLAVPLAASLLGCLAVIALVALALLLVARCKRRRCSADGAARKKAAPLPITADARAPQQALLPAATSAQADQARPSSHAIDVAADSATTKQPSRRWSFFSAKTGSRTAAGQVAPSPHSDSASSDSSKSSLSVEAARRRSAMGSMTFTHSATLSHPSSTSLRPTYTVTDAPETQRVVGPALRTSSRHSRDAEGVIYTDVDANQAEGAESKDDGAHARARHLQAHAVTLSDTSEMSCPGSLGSGSGASQTLGRRPCSIPEEHEVLAHSDATK</sequence>
<organism evidence="6 7">
    <name type="scientific">Coccomyxa viridis</name>
    <dbReference type="NCBI Taxonomy" id="1274662"/>
    <lineage>
        <taxon>Eukaryota</taxon>
        <taxon>Viridiplantae</taxon>
        <taxon>Chlorophyta</taxon>
        <taxon>core chlorophytes</taxon>
        <taxon>Trebouxiophyceae</taxon>
        <taxon>Trebouxiophyceae incertae sedis</taxon>
        <taxon>Coccomyxaceae</taxon>
        <taxon>Coccomyxa</taxon>
    </lineage>
</organism>
<keyword evidence="3" id="KW-1133">Transmembrane helix</keyword>
<keyword evidence="1" id="KW-0245">EGF-like domain</keyword>
<dbReference type="PROSITE" id="PS50092">
    <property type="entry name" value="TSP1"/>
    <property type="match status" value="2"/>
</dbReference>
<dbReference type="Pfam" id="PF19030">
    <property type="entry name" value="TSP1_ADAMTS"/>
    <property type="match status" value="1"/>
</dbReference>
<evidence type="ECO:0000259" key="5">
    <source>
        <dbReference type="PROSITE" id="PS50026"/>
    </source>
</evidence>
<feature type="region of interest" description="Disordered" evidence="2">
    <location>
        <begin position="1055"/>
        <end position="1140"/>
    </location>
</feature>
<feature type="region of interest" description="Disordered" evidence="2">
    <location>
        <begin position="1176"/>
        <end position="1218"/>
    </location>
</feature>
<comment type="caution">
    <text evidence="6">The sequence shown here is derived from an EMBL/GenBank/DDBJ whole genome shotgun (WGS) entry which is preliminary data.</text>
</comment>
<dbReference type="Gene3D" id="2.20.100.10">
    <property type="entry name" value="Thrombospondin type-1 (TSP1) repeat"/>
    <property type="match status" value="1"/>
</dbReference>
<feature type="region of interest" description="Disordered" evidence="2">
    <location>
        <begin position="1011"/>
        <end position="1036"/>
    </location>
</feature>
<feature type="transmembrane region" description="Helical" evidence="3">
    <location>
        <begin position="950"/>
        <end position="975"/>
    </location>
</feature>
<dbReference type="InterPro" id="IPR000742">
    <property type="entry name" value="EGF"/>
</dbReference>
<evidence type="ECO:0000256" key="3">
    <source>
        <dbReference type="SAM" id="Phobius"/>
    </source>
</evidence>
<proteinExistence type="predicted"/>
<feature type="chain" id="PRO_5043841543" description="EGF-like domain-containing protein" evidence="4">
    <location>
        <begin position="26"/>
        <end position="1218"/>
    </location>
</feature>
<evidence type="ECO:0000313" key="7">
    <source>
        <dbReference type="Proteomes" id="UP001314263"/>
    </source>
</evidence>
<feature type="disulfide bond" evidence="1">
    <location>
        <begin position="539"/>
        <end position="548"/>
    </location>
</feature>
<dbReference type="InterPro" id="IPR036383">
    <property type="entry name" value="TSP1_rpt_sf"/>
</dbReference>
<feature type="domain" description="EGF-like" evidence="5">
    <location>
        <begin position="514"/>
        <end position="549"/>
    </location>
</feature>
<dbReference type="Proteomes" id="UP001314263">
    <property type="component" value="Unassembled WGS sequence"/>
</dbReference>
<dbReference type="InterPro" id="IPR000884">
    <property type="entry name" value="TSP1_rpt"/>
</dbReference>